<evidence type="ECO:0000313" key="3">
    <source>
        <dbReference type="Proteomes" id="UP000183974"/>
    </source>
</evidence>
<dbReference type="STRING" id="337701.SAMN05444398_102225"/>
<name>A0A1M7A929_9RHOB</name>
<feature type="region of interest" description="Disordered" evidence="1">
    <location>
        <begin position="50"/>
        <end position="70"/>
    </location>
</feature>
<sequence length="70" mass="7391">MTGPCPDCQRLDQGRSFQSAAGLAVAEGPVRHARRHNYIGEILSSAPYPAVQNGTSIQETDNAESGTHPA</sequence>
<evidence type="ECO:0000313" key="2">
    <source>
        <dbReference type="EMBL" id="SHL39200.1"/>
    </source>
</evidence>
<reference evidence="2 3" key="1">
    <citation type="submission" date="2016-11" db="EMBL/GenBank/DDBJ databases">
        <authorList>
            <person name="Jaros S."/>
            <person name="Januszkiewicz K."/>
            <person name="Wedrychowicz H."/>
        </authorList>
    </citation>
    <scope>NUCLEOTIDE SEQUENCE [LARGE SCALE GENOMIC DNA]</scope>
    <source>
        <strain evidence="2 3">DSM 29589</strain>
    </source>
</reference>
<accession>A0A1M7A929</accession>
<gene>
    <name evidence="2" type="ORF">SAMN05444398_102225</name>
</gene>
<dbReference type="Proteomes" id="UP000183974">
    <property type="component" value="Unassembled WGS sequence"/>
</dbReference>
<dbReference type="AlphaFoldDB" id="A0A1M7A929"/>
<keyword evidence="3" id="KW-1185">Reference proteome</keyword>
<evidence type="ECO:0000256" key="1">
    <source>
        <dbReference type="SAM" id="MobiDB-lite"/>
    </source>
</evidence>
<protein>
    <submittedName>
        <fullName evidence="2">Uncharacterized protein</fullName>
    </submittedName>
</protein>
<organism evidence="2 3">
    <name type="scientific">Roseovarius pacificus</name>
    <dbReference type="NCBI Taxonomy" id="337701"/>
    <lineage>
        <taxon>Bacteria</taxon>
        <taxon>Pseudomonadati</taxon>
        <taxon>Pseudomonadota</taxon>
        <taxon>Alphaproteobacteria</taxon>
        <taxon>Rhodobacterales</taxon>
        <taxon>Roseobacteraceae</taxon>
        <taxon>Roseovarius</taxon>
    </lineage>
</organism>
<feature type="compositionally biased region" description="Polar residues" evidence="1">
    <location>
        <begin position="52"/>
        <end position="70"/>
    </location>
</feature>
<dbReference type="EMBL" id="FRBR01000002">
    <property type="protein sequence ID" value="SHL39200.1"/>
    <property type="molecule type" value="Genomic_DNA"/>
</dbReference>
<proteinExistence type="predicted"/>